<dbReference type="InterPro" id="IPR036388">
    <property type="entry name" value="WH-like_DNA-bd_sf"/>
</dbReference>
<protein>
    <submittedName>
        <fullName evidence="3">Uncharacterized protein</fullName>
    </submittedName>
</protein>
<dbReference type="InterPro" id="IPR032610">
    <property type="entry name" value="DUF2172"/>
</dbReference>
<dbReference type="RefSeq" id="WP_008296906.1">
    <property type="nucleotide sequence ID" value="NZ_AEXL02000016.1"/>
</dbReference>
<accession>I3D5E3</accession>
<evidence type="ECO:0000259" key="2">
    <source>
        <dbReference type="Pfam" id="PF16254"/>
    </source>
</evidence>
<keyword evidence="4" id="KW-1185">Reference proteome</keyword>
<dbReference type="PIRSF" id="PIRSF015244">
    <property type="entry name" value="UCP015244"/>
    <property type="match status" value="1"/>
</dbReference>
<proteinExistence type="predicted"/>
<dbReference type="InterPro" id="IPR012353">
    <property type="entry name" value="UCP015244"/>
</dbReference>
<dbReference type="Proteomes" id="UP000003423">
    <property type="component" value="Unassembled WGS sequence"/>
</dbReference>
<dbReference type="AlphaFoldDB" id="I3D5E3"/>
<comment type="caution">
    <text evidence="3">The sequence shown here is derived from an EMBL/GenBank/DDBJ whole genome shotgun (WGS) entry which is preliminary data.</text>
</comment>
<evidence type="ECO:0000259" key="1">
    <source>
        <dbReference type="Pfam" id="PF09940"/>
    </source>
</evidence>
<dbReference type="InterPro" id="IPR032589">
    <property type="entry name" value="DUF4910"/>
</dbReference>
<dbReference type="Pfam" id="PF09940">
    <property type="entry name" value="DUF2172"/>
    <property type="match status" value="1"/>
</dbReference>
<dbReference type="PATRIC" id="fig|859350.6.peg.126"/>
<organism evidence="3 4">
    <name type="scientific">Candidatus Nitrosopumilus salarius BD31</name>
    <dbReference type="NCBI Taxonomy" id="859350"/>
    <lineage>
        <taxon>Archaea</taxon>
        <taxon>Nitrososphaerota</taxon>
        <taxon>Nitrososphaeria</taxon>
        <taxon>Nitrosopumilales</taxon>
        <taxon>Nitrosopumilaceae</taxon>
        <taxon>Nitrosopumilus</taxon>
    </lineage>
</organism>
<dbReference type="SUPFAM" id="SSF53187">
    <property type="entry name" value="Zn-dependent exopeptidases"/>
    <property type="match status" value="1"/>
</dbReference>
<evidence type="ECO:0000313" key="3">
    <source>
        <dbReference type="EMBL" id="EIJ66936.1"/>
    </source>
</evidence>
<dbReference type="EMBL" id="AEXL02000016">
    <property type="protein sequence ID" value="EIJ66936.1"/>
    <property type="molecule type" value="Genomic_DNA"/>
</dbReference>
<dbReference type="Gene3D" id="3.50.30.90">
    <property type="match status" value="1"/>
</dbReference>
<reference evidence="3 4" key="1">
    <citation type="journal article" date="2012" name="J. Bacteriol.">
        <title>Genome sequence of "Candidatus Nitrosopumilus salaria" BD31, an ammonia-oxidizing archaeon from the San Francisco Bay estuary.</title>
        <authorList>
            <person name="Mosier A.C."/>
            <person name="Allen E.E."/>
            <person name="Kim M."/>
            <person name="Ferriera S."/>
            <person name="Francis C.A."/>
        </authorList>
    </citation>
    <scope>NUCLEOTIDE SEQUENCE [LARGE SCALE GENOMIC DNA]</scope>
    <source>
        <strain evidence="3 4">BD31</strain>
    </source>
</reference>
<evidence type="ECO:0000313" key="4">
    <source>
        <dbReference type="Proteomes" id="UP000003423"/>
    </source>
</evidence>
<gene>
    <name evidence="3" type="ORF">BD31_I0468</name>
</gene>
<dbReference type="Gene3D" id="1.10.10.10">
    <property type="entry name" value="Winged helix-like DNA-binding domain superfamily/Winged helix DNA-binding domain"/>
    <property type="match status" value="1"/>
</dbReference>
<feature type="domain" description="DUF4910" evidence="2">
    <location>
        <begin position="20"/>
        <end position="356"/>
    </location>
</feature>
<feature type="domain" description="DUF2172" evidence="1">
    <location>
        <begin position="69"/>
        <end position="160"/>
    </location>
</feature>
<dbReference type="Gene3D" id="3.40.630.10">
    <property type="entry name" value="Zn peptidases"/>
    <property type="match status" value="1"/>
</dbReference>
<sequence>METINEFSIDEVEITENIEKLFKELFPICRSITGNGVRKSLKLLNQVTEFNVKEIPSKTQCYDWVIPDEWNITDAYLEDEEGKKIIDFQKNNLHVMNYSIPIDKWVPYEELKKHLHTLQNLPDAIPYRTTYYKRDWGFCLSFNDFCKLDKQKKYHTVINSSLELGSLTYGEYNIIGNSGKEFIFSSYCCHPSLANDNMSGMILWIILLKILKSLKLKHSYRFALVPETIGAIAYLAKNEEMMSGVDGGFVLTCVGGPSKFSYKETFLGNSFIDKIVDESFKESNVDYIRYPFDINGSDESHFSAPYFRIPIGTICKDKYYEFDYYHTSLDNLDFIKSKSIVDTLRIYLKIISKLEKIEIIEKKDNFKIKKAKNKTLTSLNPFCEPMLSKRNLYPSTGGQIAQKAINFTKIHRTRNYTNTNNDNQKYSGKFIDAISWIMFYGDNLTTIEEISKKSGLEIELLNEATNTLLEHGLIKVNE</sequence>
<dbReference type="OrthoDB" id="350941at2157"/>
<dbReference type="Pfam" id="PF16254">
    <property type="entry name" value="DUF4910"/>
    <property type="match status" value="1"/>
</dbReference>
<name>I3D5E3_9ARCH</name>